<feature type="domain" description="Alpha-carbonic anhydrase" evidence="9">
    <location>
        <begin position="1"/>
        <end position="202"/>
    </location>
</feature>
<dbReference type="Gene3D" id="3.10.200.10">
    <property type="entry name" value="Alpha carbonic anhydrase"/>
    <property type="match status" value="2"/>
</dbReference>
<dbReference type="EMBL" id="JAUCMV010000004">
    <property type="protein sequence ID" value="KAK0404553.1"/>
    <property type="molecule type" value="Genomic_DNA"/>
</dbReference>
<dbReference type="CDD" id="cd00326">
    <property type="entry name" value="alpha_CA"/>
    <property type="match status" value="1"/>
</dbReference>
<comment type="catalytic activity">
    <reaction evidence="7">
        <text>hydrogencarbonate + H(+) = CO2 + H2O</text>
        <dbReference type="Rhea" id="RHEA:10748"/>
        <dbReference type="ChEBI" id="CHEBI:15377"/>
        <dbReference type="ChEBI" id="CHEBI:15378"/>
        <dbReference type="ChEBI" id="CHEBI:16526"/>
        <dbReference type="ChEBI" id="CHEBI:17544"/>
        <dbReference type="EC" id="4.2.1.1"/>
    </reaction>
</comment>
<dbReference type="GO" id="GO:0004089">
    <property type="term" value="F:carbonate dehydratase activity"/>
    <property type="evidence" value="ECO:0007669"/>
    <property type="project" value="UniProtKB-EC"/>
</dbReference>
<comment type="cofactor">
    <cofactor evidence="1">
        <name>Zn(2+)</name>
        <dbReference type="ChEBI" id="CHEBI:29105"/>
    </cofactor>
</comment>
<keyword evidence="11" id="KW-1185">Reference proteome</keyword>
<dbReference type="InterPro" id="IPR023561">
    <property type="entry name" value="Carbonic_anhydrase_a-class"/>
</dbReference>
<dbReference type="PANTHER" id="PTHR18952">
    <property type="entry name" value="CARBONIC ANHYDRASE"/>
    <property type="match status" value="1"/>
</dbReference>
<dbReference type="AlphaFoldDB" id="A0AA39LP97"/>
<evidence type="ECO:0000256" key="2">
    <source>
        <dbReference type="ARBA" id="ARBA00010718"/>
    </source>
</evidence>
<dbReference type="GO" id="GO:0008270">
    <property type="term" value="F:zinc ion binding"/>
    <property type="evidence" value="ECO:0007669"/>
    <property type="project" value="InterPro"/>
</dbReference>
<evidence type="ECO:0000256" key="3">
    <source>
        <dbReference type="ARBA" id="ARBA00012925"/>
    </source>
</evidence>
<accession>A0AA39LP97</accession>
<comment type="caution">
    <text evidence="10">The sequence shown here is derived from an EMBL/GenBank/DDBJ whole genome shotgun (WGS) entry which is preliminary data.</text>
</comment>
<sequence>MTAHWNYEDSDLENGPTNWPGESHGSFQSPVDICHDAVEKIQNHDPLKFVNYNRPIHGDLVNNGHTSEHKPAELHLVHAGVEDPDRLVVLGVFLEVAENHKPLQIEFDTLVHVTAPNTRRQIANIVLEDKLPKDKSCVRYQGSLTTPPCSEVVTWMVFTQPVSITEEQLSALRQVQDSESGVLQKNRRPVQPLNGRQLFHVC</sequence>
<dbReference type="GO" id="GO:0005737">
    <property type="term" value="C:cytoplasm"/>
    <property type="evidence" value="ECO:0007669"/>
    <property type="project" value="TreeGrafter"/>
</dbReference>
<evidence type="ECO:0000313" key="10">
    <source>
        <dbReference type="EMBL" id="KAK0404553.1"/>
    </source>
</evidence>
<dbReference type="EC" id="4.2.1.1" evidence="3"/>
<protein>
    <recommendedName>
        <fullName evidence="3">carbonic anhydrase</fullName>
        <ecNumber evidence="3">4.2.1.1</ecNumber>
    </recommendedName>
</protein>
<dbReference type="InterPro" id="IPR036398">
    <property type="entry name" value="CA_dom_sf"/>
</dbReference>
<reference evidence="10" key="1">
    <citation type="submission" date="2023-06" db="EMBL/GenBank/DDBJ databases">
        <title>Genomic analysis of the entomopathogenic nematode Steinernema hermaphroditum.</title>
        <authorList>
            <person name="Schwarz E.M."/>
            <person name="Heppert J.K."/>
            <person name="Baniya A."/>
            <person name="Schwartz H.T."/>
            <person name="Tan C.-H."/>
            <person name="Antoshechkin I."/>
            <person name="Sternberg P.W."/>
            <person name="Goodrich-Blair H."/>
            <person name="Dillman A.R."/>
        </authorList>
    </citation>
    <scope>NUCLEOTIDE SEQUENCE</scope>
    <source>
        <strain evidence="10">PS9179</strain>
        <tissue evidence="10">Whole animal</tissue>
    </source>
</reference>
<evidence type="ECO:0000256" key="8">
    <source>
        <dbReference type="SAM" id="MobiDB-lite"/>
    </source>
</evidence>
<evidence type="ECO:0000256" key="4">
    <source>
        <dbReference type="ARBA" id="ARBA00022723"/>
    </source>
</evidence>
<feature type="region of interest" description="Disordered" evidence="8">
    <location>
        <begin position="1"/>
        <end position="24"/>
    </location>
</feature>
<evidence type="ECO:0000256" key="7">
    <source>
        <dbReference type="ARBA" id="ARBA00048348"/>
    </source>
</evidence>
<evidence type="ECO:0000256" key="6">
    <source>
        <dbReference type="ARBA" id="ARBA00023239"/>
    </source>
</evidence>
<dbReference type="SMART" id="SM01057">
    <property type="entry name" value="Carb_anhydrase"/>
    <property type="match status" value="1"/>
</dbReference>
<comment type="similarity">
    <text evidence="2">Belongs to the alpha-carbonic anhydrase family.</text>
</comment>
<name>A0AA39LP97_9BILA</name>
<evidence type="ECO:0000259" key="9">
    <source>
        <dbReference type="PROSITE" id="PS51144"/>
    </source>
</evidence>
<dbReference type="SUPFAM" id="SSF51069">
    <property type="entry name" value="Carbonic anhydrase"/>
    <property type="match status" value="1"/>
</dbReference>
<evidence type="ECO:0000256" key="1">
    <source>
        <dbReference type="ARBA" id="ARBA00001947"/>
    </source>
</evidence>
<dbReference type="Proteomes" id="UP001175271">
    <property type="component" value="Unassembled WGS sequence"/>
</dbReference>
<proteinExistence type="inferred from homology"/>
<organism evidence="10 11">
    <name type="scientific">Steinernema hermaphroditum</name>
    <dbReference type="NCBI Taxonomy" id="289476"/>
    <lineage>
        <taxon>Eukaryota</taxon>
        <taxon>Metazoa</taxon>
        <taxon>Ecdysozoa</taxon>
        <taxon>Nematoda</taxon>
        <taxon>Chromadorea</taxon>
        <taxon>Rhabditida</taxon>
        <taxon>Tylenchina</taxon>
        <taxon>Panagrolaimomorpha</taxon>
        <taxon>Strongyloidoidea</taxon>
        <taxon>Steinernematidae</taxon>
        <taxon>Steinernema</taxon>
    </lineage>
</organism>
<keyword evidence="6" id="KW-0456">Lyase</keyword>
<evidence type="ECO:0000313" key="11">
    <source>
        <dbReference type="Proteomes" id="UP001175271"/>
    </source>
</evidence>
<evidence type="ECO:0000256" key="5">
    <source>
        <dbReference type="ARBA" id="ARBA00022833"/>
    </source>
</evidence>
<gene>
    <name evidence="10" type="ORF">QR680_017507</name>
</gene>
<dbReference type="PROSITE" id="PS51144">
    <property type="entry name" value="ALPHA_CA_2"/>
    <property type="match status" value="1"/>
</dbReference>
<keyword evidence="4" id="KW-0479">Metal-binding</keyword>
<dbReference type="Pfam" id="PF00194">
    <property type="entry name" value="Carb_anhydrase"/>
    <property type="match status" value="1"/>
</dbReference>
<dbReference type="PANTHER" id="PTHR18952:SF141">
    <property type="entry name" value="CARBONIC ANHYDRASE"/>
    <property type="match status" value="1"/>
</dbReference>
<dbReference type="InterPro" id="IPR001148">
    <property type="entry name" value="CA_dom"/>
</dbReference>
<keyword evidence="5" id="KW-0862">Zinc</keyword>